<feature type="region of interest" description="Disordered" evidence="2">
    <location>
        <begin position="1"/>
        <end position="47"/>
    </location>
</feature>
<organism evidence="3 4">
    <name type="scientific">Frankliniella fusca</name>
    <dbReference type="NCBI Taxonomy" id="407009"/>
    <lineage>
        <taxon>Eukaryota</taxon>
        <taxon>Metazoa</taxon>
        <taxon>Ecdysozoa</taxon>
        <taxon>Arthropoda</taxon>
        <taxon>Hexapoda</taxon>
        <taxon>Insecta</taxon>
        <taxon>Pterygota</taxon>
        <taxon>Neoptera</taxon>
        <taxon>Paraneoptera</taxon>
        <taxon>Thysanoptera</taxon>
        <taxon>Terebrantia</taxon>
        <taxon>Thripoidea</taxon>
        <taxon>Thripidae</taxon>
        <taxon>Frankliniella</taxon>
    </lineage>
</organism>
<feature type="coiled-coil region" evidence="1">
    <location>
        <begin position="286"/>
        <end position="323"/>
    </location>
</feature>
<evidence type="ECO:0000256" key="2">
    <source>
        <dbReference type="SAM" id="MobiDB-lite"/>
    </source>
</evidence>
<reference evidence="3" key="1">
    <citation type="submission" date="2021-07" db="EMBL/GenBank/DDBJ databases">
        <authorList>
            <person name="Catto M.A."/>
            <person name="Jacobson A."/>
            <person name="Kennedy G."/>
            <person name="Labadie P."/>
            <person name="Hunt B.G."/>
            <person name="Srinivasan R."/>
        </authorList>
    </citation>
    <scope>NUCLEOTIDE SEQUENCE</scope>
    <source>
        <strain evidence="3">PL_HMW_Pooled</strain>
        <tissue evidence="3">Head</tissue>
    </source>
</reference>
<gene>
    <name evidence="3" type="ORF">KUF71_025759</name>
</gene>
<dbReference type="Proteomes" id="UP001219518">
    <property type="component" value="Unassembled WGS sequence"/>
</dbReference>
<keyword evidence="4" id="KW-1185">Reference proteome</keyword>
<comment type="caution">
    <text evidence="3">The sequence shown here is derived from an EMBL/GenBank/DDBJ whole genome shotgun (WGS) entry which is preliminary data.</text>
</comment>
<evidence type="ECO:0000313" key="3">
    <source>
        <dbReference type="EMBL" id="KAK3916692.1"/>
    </source>
</evidence>
<feature type="compositionally biased region" description="Pro residues" evidence="2">
    <location>
        <begin position="25"/>
        <end position="34"/>
    </location>
</feature>
<feature type="compositionally biased region" description="Basic residues" evidence="2">
    <location>
        <begin position="1"/>
        <end position="22"/>
    </location>
</feature>
<evidence type="ECO:0000313" key="4">
    <source>
        <dbReference type="Proteomes" id="UP001219518"/>
    </source>
</evidence>
<dbReference type="EMBL" id="JAHWGI010000570">
    <property type="protein sequence ID" value="KAK3916692.1"/>
    <property type="molecule type" value="Genomic_DNA"/>
</dbReference>
<proteinExistence type="predicted"/>
<evidence type="ECO:0000256" key="1">
    <source>
        <dbReference type="SAM" id="Coils"/>
    </source>
</evidence>
<feature type="non-terminal residue" evidence="3">
    <location>
        <position position="1"/>
    </location>
</feature>
<accession>A0AAE1H8C7</accession>
<dbReference type="AlphaFoldDB" id="A0AAE1H8C7"/>
<name>A0AAE1H8C7_9NEOP</name>
<protein>
    <submittedName>
        <fullName evidence="3">Germination-specific N-acetylmuramoyl-L-alanine amidase</fullName>
    </submittedName>
</protein>
<keyword evidence="1" id="KW-0175">Coiled coil</keyword>
<sequence>MTKKVSRDRKLIRKKGKKKAAKPKISPPTPSPPPLDDEPGLPNHKEISKDVVDNGTVHSERQDCPTEDLLQSIASDHDYVDHDEASTVNETYDNYVPPLEVKSLEEIYSEVKTKVDQFLFRRWVSSVDGNVFRLVYLSAQSNVSVQRSLEFLPDGKVTLYVHCKELSVDLYLEGIMPAIPLECDTVNFFVDRVVSVINNVRKMEICSGYDEDKYHAVWASCPFGEVDKNPYRECRYSETFRSHNCSILISSRRWRCTECTKLAPALRRRKLAADMESPHSFTNNRFLTEEQKMKKLEDQRREIENTRRKVSRLHVKMQQMIKKNGILIEQSVCDDLQNILQDSDKLTPAQSVFLQQQIKASQQKNSCGMRWHPTMIRLALAIHLTSPSAYELMRDTGMVKLPSSRTLFDYSHANEIKERIDCIAISRAAGTVEKLTSELDSSTGECTYKKYHVLMADEMHISQNL</sequence>
<reference evidence="3" key="2">
    <citation type="journal article" date="2023" name="BMC Genomics">
        <title>Pest status, molecular evolution, and epigenetic factors derived from the genome assembly of Frankliniella fusca, a thysanopteran phytovirus vector.</title>
        <authorList>
            <person name="Catto M.A."/>
            <person name="Labadie P.E."/>
            <person name="Jacobson A.L."/>
            <person name="Kennedy G.G."/>
            <person name="Srinivasan R."/>
            <person name="Hunt B.G."/>
        </authorList>
    </citation>
    <scope>NUCLEOTIDE SEQUENCE</scope>
    <source>
        <strain evidence="3">PL_HMW_Pooled</strain>
    </source>
</reference>